<dbReference type="Gene3D" id="3.20.80.10">
    <property type="entry name" value="Regulatory factor, effector binding domain"/>
    <property type="match status" value="1"/>
</dbReference>
<keyword evidence="2" id="KW-0238">DNA-binding</keyword>
<dbReference type="InterPro" id="IPR018060">
    <property type="entry name" value="HTH_AraC"/>
</dbReference>
<organism evidence="5 6">
    <name type="scientific">Gordonia rubripertincta</name>
    <name type="common">Rhodococcus corallinus</name>
    <dbReference type="NCBI Taxonomy" id="36822"/>
    <lineage>
        <taxon>Bacteria</taxon>
        <taxon>Bacillati</taxon>
        <taxon>Actinomycetota</taxon>
        <taxon>Actinomycetes</taxon>
        <taxon>Mycobacteriales</taxon>
        <taxon>Gordoniaceae</taxon>
        <taxon>Gordonia</taxon>
    </lineage>
</organism>
<keyword evidence="1" id="KW-0805">Transcription regulation</keyword>
<dbReference type="PROSITE" id="PS00041">
    <property type="entry name" value="HTH_ARAC_FAMILY_1"/>
    <property type="match status" value="1"/>
</dbReference>
<dbReference type="RefSeq" id="WP_301569146.1">
    <property type="nucleotide sequence ID" value="NZ_JAPWIE010000001.1"/>
</dbReference>
<evidence type="ECO:0000256" key="1">
    <source>
        <dbReference type="ARBA" id="ARBA00023015"/>
    </source>
</evidence>
<sequence length="277" mass="30752">MNAAQYQRQLDAVSDYIYSHLDEDLDLGRLADVACMSPYHWHRVYRGLRGETAAETVRRLRLHRAAGYLAETDLPVRRIADRAGFTNLQSFTRIFKSYYGVPPATYRATGIHSEFRAPGAAALPDHPVSIQHFPPLTLLSSPHKGSFLDIGRAFGRVQNAIAGSTAAGQLRMIAIYYDDPELTVERELRSRAGVAVDRDDPTPDGLQRVTIPGGPHAVLRYRGPYASMHAAYQWLYGTWLPNSGATPGEHPVFEDYLNDPVVTAPHDLLTDICLPLS</sequence>
<evidence type="ECO:0000259" key="4">
    <source>
        <dbReference type="PROSITE" id="PS01124"/>
    </source>
</evidence>
<reference evidence="5" key="1">
    <citation type="submission" date="2022-12" db="EMBL/GenBank/DDBJ databases">
        <authorList>
            <person name="Krivoruchko A.V."/>
            <person name="Elkin A."/>
        </authorList>
    </citation>
    <scope>NUCLEOTIDE SEQUENCE</scope>
    <source>
        <strain evidence="5">IEGM 1388</strain>
    </source>
</reference>
<dbReference type="InterPro" id="IPR050908">
    <property type="entry name" value="SmbC-like"/>
</dbReference>
<dbReference type="SUPFAM" id="SSF55136">
    <property type="entry name" value="Probable bacterial effector-binding domain"/>
    <property type="match status" value="1"/>
</dbReference>
<dbReference type="SUPFAM" id="SSF46689">
    <property type="entry name" value="Homeodomain-like"/>
    <property type="match status" value="2"/>
</dbReference>
<dbReference type="InterPro" id="IPR029442">
    <property type="entry name" value="GyrI-like"/>
</dbReference>
<keyword evidence="6" id="KW-1185">Reference proteome</keyword>
<dbReference type="SMART" id="SM00342">
    <property type="entry name" value="HTH_ARAC"/>
    <property type="match status" value="1"/>
</dbReference>
<accession>A0ABT4MQS9</accession>
<dbReference type="PRINTS" id="PR00032">
    <property type="entry name" value="HTHARAC"/>
</dbReference>
<evidence type="ECO:0000256" key="2">
    <source>
        <dbReference type="ARBA" id="ARBA00023125"/>
    </source>
</evidence>
<gene>
    <name evidence="5" type="ORF">O4213_01585</name>
</gene>
<keyword evidence="3" id="KW-0804">Transcription</keyword>
<dbReference type="Proteomes" id="UP001067235">
    <property type="component" value="Unassembled WGS sequence"/>
</dbReference>
<dbReference type="InterPro" id="IPR018062">
    <property type="entry name" value="HTH_AraC-typ_CS"/>
</dbReference>
<dbReference type="SMART" id="SM00871">
    <property type="entry name" value="AraC_E_bind"/>
    <property type="match status" value="1"/>
</dbReference>
<dbReference type="PROSITE" id="PS01124">
    <property type="entry name" value="HTH_ARAC_FAMILY_2"/>
    <property type="match status" value="1"/>
</dbReference>
<protein>
    <submittedName>
        <fullName evidence="5">AraC family transcriptional regulator</fullName>
    </submittedName>
</protein>
<proteinExistence type="predicted"/>
<dbReference type="InterPro" id="IPR010499">
    <property type="entry name" value="AraC_E-bd"/>
</dbReference>
<dbReference type="Gene3D" id="1.10.10.60">
    <property type="entry name" value="Homeodomain-like"/>
    <property type="match status" value="1"/>
</dbReference>
<dbReference type="InterPro" id="IPR020449">
    <property type="entry name" value="Tscrpt_reg_AraC-type_HTH"/>
</dbReference>
<evidence type="ECO:0000313" key="5">
    <source>
        <dbReference type="EMBL" id="MCZ4548656.1"/>
    </source>
</evidence>
<evidence type="ECO:0000313" key="6">
    <source>
        <dbReference type="Proteomes" id="UP001067235"/>
    </source>
</evidence>
<feature type="domain" description="HTH araC/xylS-type" evidence="4">
    <location>
        <begin position="11"/>
        <end position="109"/>
    </location>
</feature>
<dbReference type="EMBL" id="JAPWIE010000001">
    <property type="protein sequence ID" value="MCZ4548656.1"/>
    <property type="molecule type" value="Genomic_DNA"/>
</dbReference>
<dbReference type="Pfam" id="PF06445">
    <property type="entry name" value="GyrI-like"/>
    <property type="match status" value="1"/>
</dbReference>
<dbReference type="PANTHER" id="PTHR40055">
    <property type="entry name" value="TRANSCRIPTIONAL REGULATOR YGIV-RELATED"/>
    <property type="match status" value="1"/>
</dbReference>
<dbReference type="PANTHER" id="PTHR40055:SF1">
    <property type="entry name" value="TRANSCRIPTIONAL REGULATOR YGIV-RELATED"/>
    <property type="match status" value="1"/>
</dbReference>
<evidence type="ECO:0000256" key="3">
    <source>
        <dbReference type="ARBA" id="ARBA00023163"/>
    </source>
</evidence>
<comment type="caution">
    <text evidence="5">The sequence shown here is derived from an EMBL/GenBank/DDBJ whole genome shotgun (WGS) entry which is preliminary data.</text>
</comment>
<dbReference type="InterPro" id="IPR011256">
    <property type="entry name" value="Reg_factor_effector_dom_sf"/>
</dbReference>
<dbReference type="Pfam" id="PF12833">
    <property type="entry name" value="HTH_18"/>
    <property type="match status" value="1"/>
</dbReference>
<name>A0ABT4MQS9_GORRU</name>
<dbReference type="InterPro" id="IPR009057">
    <property type="entry name" value="Homeodomain-like_sf"/>
</dbReference>